<comment type="caution">
    <text evidence="3">The sequence shown here is derived from an EMBL/GenBank/DDBJ whole genome shotgun (WGS) entry which is preliminary data.</text>
</comment>
<accession>A0A2T0V2B1</accession>
<evidence type="ECO:0000313" key="4">
    <source>
        <dbReference type="Proteomes" id="UP000237983"/>
    </source>
</evidence>
<sequence length="216" mass="22444">MNALTLGILGAGRVGTSVARAALKAGFAVNIAGSGPARTISLIVEVVVPRARAVDAVEAVAQADIVVLALPLHKYRSLDPALLVGKIVIDAMNYWSPIDGTQDDFETGTSSETIAAYLPGARLVKTLNHIGYHDLEADDLPAGSPERRALAIASDDADAASVVMEFIDSLGYDPVHAGALAAGAAFEPGTIIFGGPQTEQSLRAELVRFQTERLAA</sequence>
<dbReference type="SUPFAM" id="SSF51735">
    <property type="entry name" value="NAD(P)-binding Rossmann-fold domains"/>
    <property type="match status" value="1"/>
</dbReference>
<gene>
    <name evidence="3" type="ORF">B0I08_11332</name>
</gene>
<keyword evidence="4" id="KW-1185">Reference proteome</keyword>
<feature type="domain" description="Pyrroline-5-carboxylate reductase catalytic N-terminal" evidence="2">
    <location>
        <begin position="6"/>
        <end position="94"/>
    </location>
</feature>
<keyword evidence="1" id="KW-0560">Oxidoreductase</keyword>
<proteinExistence type="predicted"/>
<evidence type="ECO:0000259" key="2">
    <source>
        <dbReference type="Pfam" id="PF03807"/>
    </source>
</evidence>
<dbReference type="InterPro" id="IPR028939">
    <property type="entry name" value="P5C_Rdtase_cat_N"/>
</dbReference>
<dbReference type="PANTHER" id="PTHR14239">
    <property type="entry name" value="DUDULIN-RELATED"/>
    <property type="match status" value="1"/>
</dbReference>
<dbReference type="AlphaFoldDB" id="A0A2T0V2B1"/>
<protein>
    <recommendedName>
        <fullName evidence="2">Pyrroline-5-carboxylate reductase catalytic N-terminal domain-containing protein</fullName>
    </recommendedName>
</protein>
<dbReference type="EMBL" id="PVTL01000013">
    <property type="protein sequence ID" value="PRY64325.1"/>
    <property type="molecule type" value="Genomic_DNA"/>
</dbReference>
<name>A0A2T0V2B1_9MICO</name>
<evidence type="ECO:0000256" key="1">
    <source>
        <dbReference type="ARBA" id="ARBA00023002"/>
    </source>
</evidence>
<dbReference type="InterPro" id="IPR051267">
    <property type="entry name" value="STEAP_metalloreductase"/>
</dbReference>
<reference evidence="3 4" key="1">
    <citation type="submission" date="2018-03" db="EMBL/GenBank/DDBJ databases">
        <title>Genomic Encyclopedia of Type Strains, Phase III (KMG-III): the genomes of soil and plant-associated and newly described type strains.</title>
        <authorList>
            <person name="Whitman W."/>
        </authorList>
    </citation>
    <scope>NUCLEOTIDE SEQUENCE [LARGE SCALE GENOMIC DNA]</scope>
    <source>
        <strain evidence="3 4">CGMCC 1.12484</strain>
    </source>
</reference>
<organism evidence="3 4">
    <name type="scientific">Glaciihabitans tibetensis</name>
    <dbReference type="NCBI Taxonomy" id="1266600"/>
    <lineage>
        <taxon>Bacteria</taxon>
        <taxon>Bacillati</taxon>
        <taxon>Actinomycetota</taxon>
        <taxon>Actinomycetes</taxon>
        <taxon>Micrococcales</taxon>
        <taxon>Microbacteriaceae</taxon>
        <taxon>Glaciihabitans</taxon>
    </lineage>
</organism>
<dbReference type="InterPro" id="IPR036291">
    <property type="entry name" value="NAD(P)-bd_dom_sf"/>
</dbReference>
<dbReference type="Proteomes" id="UP000237983">
    <property type="component" value="Unassembled WGS sequence"/>
</dbReference>
<dbReference type="GO" id="GO:0016491">
    <property type="term" value="F:oxidoreductase activity"/>
    <property type="evidence" value="ECO:0007669"/>
    <property type="project" value="UniProtKB-KW"/>
</dbReference>
<evidence type="ECO:0000313" key="3">
    <source>
        <dbReference type="EMBL" id="PRY64325.1"/>
    </source>
</evidence>
<dbReference type="Pfam" id="PF03807">
    <property type="entry name" value="F420_oxidored"/>
    <property type="match status" value="1"/>
</dbReference>
<dbReference type="Gene3D" id="3.40.50.720">
    <property type="entry name" value="NAD(P)-binding Rossmann-like Domain"/>
    <property type="match status" value="1"/>
</dbReference>
<dbReference type="OrthoDB" id="1523398at2"/>
<dbReference type="RefSeq" id="WP_106215127.1">
    <property type="nucleotide sequence ID" value="NZ_PVTL01000013.1"/>
</dbReference>